<protein>
    <recommendedName>
        <fullName evidence="5">Flagellar protein FlgN</fullName>
    </recommendedName>
</protein>
<dbReference type="InterPro" id="IPR007809">
    <property type="entry name" value="FlgN-like"/>
</dbReference>
<dbReference type="EMBL" id="LSBA01000023">
    <property type="protein sequence ID" value="KXZ17192.1"/>
    <property type="molecule type" value="Genomic_DNA"/>
</dbReference>
<dbReference type="InterPro" id="IPR036679">
    <property type="entry name" value="FlgN-like_sf"/>
</dbReference>
<evidence type="ECO:0000313" key="3">
    <source>
        <dbReference type="EMBL" id="KXZ17192.1"/>
    </source>
</evidence>
<keyword evidence="2" id="KW-0175">Coiled coil</keyword>
<dbReference type="Gene3D" id="1.20.58.300">
    <property type="entry name" value="FlgN-like"/>
    <property type="match status" value="1"/>
</dbReference>
<name>A0A150F6X8_9BACI</name>
<sequence length="160" mass="17995">MSAKPIIDQLKRLCVLHEHLLTLSEEKTEALKAGKTKELSNILTKEQKYIQAIGQTEQERIKLTSQFLSHGEDNTIAACITKTSGSEKQELEGLFQSLSALLDRLKEVNEMNKQLTIQALQFISTAFDMIMPGEKGNMNYKEPQAARQPVSRLTLFDSKA</sequence>
<proteinExistence type="predicted"/>
<dbReference type="SUPFAM" id="SSF140566">
    <property type="entry name" value="FlgN-like"/>
    <property type="match status" value="1"/>
</dbReference>
<dbReference type="AlphaFoldDB" id="A0A150F6X8"/>
<gene>
    <name evidence="3" type="ORF">AXI58_02045</name>
</gene>
<keyword evidence="4" id="KW-1185">Reference proteome</keyword>
<evidence type="ECO:0008006" key="5">
    <source>
        <dbReference type="Google" id="ProtNLM"/>
    </source>
</evidence>
<accession>A0A150F6X8</accession>
<dbReference type="Proteomes" id="UP000075430">
    <property type="component" value="Unassembled WGS sequence"/>
</dbReference>
<dbReference type="RefSeq" id="WP_061522658.1">
    <property type="nucleotide sequence ID" value="NZ_JARLZY010000023.1"/>
</dbReference>
<dbReference type="Pfam" id="PF05130">
    <property type="entry name" value="FlgN"/>
    <property type="match status" value="1"/>
</dbReference>
<keyword evidence="1" id="KW-1005">Bacterial flagellum biogenesis</keyword>
<dbReference type="GO" id="GO:0044780">
    <property type="term" value="P:bacterial-type flagellum assembly"/>
    <property type="evidence" value="ECO:0007669"/>
    <property type="project" value="InterPro"/>
</dbReference>
<evidence type="ECO:0000256" key="2">
    <source>
        <dbReference type="SAM" id="Coils"/>
    </source>
</evidence>
<comment type="caution">
    <text evidence="3">The sequence shown here is derived from an EMBL/GenBank/DDBJ whole genome shotgun (WGS) entry which is preliminary data.</text>
</comment>
<evidence type="ECO:0000313" key="4">
    <source>
        <dbReference type="Proteomes" id="UP000075430"/>
    </source>
</evidence>
<reference evidence="4" key="1">
    <citation type="submission" date="2016-02" db="EMBL/GenBank/DDBJ databases">
        <authorList>
            <person name="Dunlap C."/>
        </authorList>
    </citation>
    <scope>NUCLEOTIDE SEQUENCE [LARGE SCALE GENOMIC DNA]</scope>
    <source>
        <strain evidence="4">NRRL B-41092</strain>
    </source>
</reference>
<dbReference type="STRING" id="1793963.AXI58_02045"/>
<dbReference type="OrthoDB" id="2381500at2"/>
<feature type="coiled-coil region" evidence="2">
    <location>
        <begin position="88"/>
        <end position="118"/>
    </location>
</feature>
<organism evidence="3 4">
    <name type="scientific">Bacillus nakamurai</name>
    <dbReference type="NCBI Taxonomy" id="1793963"/>
    <lineage>
        <taxon>Bacteria</taxon>
        <taxon>Bacillati</taxon>
        <taxon>Bacillota</taxon>
        <taxon>Bacilli</taxon>
        <taxon>Bacillales</taxon>
        <taxon>Bacillaceae</taxon>
        <taxon>Bacillus</taxon>
    </lineage>
</organism>
<evidence type="ECO:0000256" key="1">
    <source>
        <dbReference type="ARBA" id="ARBA00022795"/>
    </source>
</evidence>